<evidence type="ECO:0000256" key="1">
    <source>
        <dbReference type="SAM" id="MobiDB-lite"/>
    </source>
</evidence>
<evidence type="ECO:0000256" key="2">
    <source>
        <dbReference type="SAM" id="SignalP"/>
    </source>
</evidence>
<proteinExistence type="predicted"/>
<dbReference type="OrthoDB" id="10266414at2759"/>
<accession>A0A835ZLQ1</accession>
<keyword evidence="2" id="KW-0732">Signal</keyword>
<gene>
    <name evidence="3" type="ORF">JKP88DRAFT_11261</name>
</gene>
<dbReference type="AlphaFoldDB" id="A0A835ZLQ1"/>
<evidence type="ECO:0000313" key="3">
    <source>
        <dbReference type="EMBL" id="KAG5191148.1"/>
    </source>
</evidence>
<feature type="chain" id="PRO_5032816365" evidence="2">
    <location>
        <begin position="20"/>
        <end position="380"/>
    </location>
</feature>
<dbReference type="EMBL" id="JAFCMP010000023">
    <property type="protein sequence ID" value="KAG5191148.1"/>
    <property type="molecule type" value="Genomic_DNA"/>
</dbReference>
<feature type="region of interest" description="Disordered" evidence="1">
    <location>
        <begin position="75"/>
        <end position="96"/>
    </location>
</feature>
<name>A0A835ZLQ1_9STRA</name>
<feature type="signal peptide" evidence="2">
    <location>
        <begin position="1"/>
        <end position="19"/>
    </location>
</feature>
<reference evidence="3" key="1">
    <citation type="submission" date="2021-02" db="EMBL/GenBank/DDBJ databases">
        <title>First Annotated Genome of the Yellow-green Alga Tribonema minus.</title>
        <authorList>
            <person name="Mahan K.M."/>
        </authorList>
    </citation>
    <scope>NUCLEOTIDE SEQUENCE</scope>
    <source>
        <strain evidence="3">UTEX B ZZ1240</strain>
    </source>
</reference>
<protein>
    <submittedName>
        <fullName evidence="3">Uncharacterized protein</fullName>
    </submittedName>
</protein>
<keyword evidence="4" id="KW-1185">Reference proteome</keyword>
<comment type="caution">
    <text evidence="3">The sequence shown here is derived from an EMBL/GenBank/DDBJ whole genome shotgun (WGS) entry which is preliminary data.</text>
</comment>
<evidence type="ECO:0000313" key="4">
    <source>
        <dbReference type="Proteomes" id="UP000664859"/>
    </source>
</evidence>
<organism evidence="3 4">
    <name type="scientific">Tribonema minus</name>
    <dbReference type="NCBI Taxonomy" id="303371"/>
    <lineage>
        <taxon>Eukaryota</taxon>
        <taxon>Sar</taxon>
        <taxon>Stramenopiles</taxon>
        <taxon>Ochrophyta</taxon>
        <taxon>PX clade</taxon>
        <taxon>Xanthophyceae</taxon>
        <taxon>Tribonematales</taxon>
        <taxon>Tribonemataceae</taxon>
        <taxon>Tribonema</taxon>
    </lineage>
</organism>
<sequence length="380" mass="40926">MRLTTSLAALAGVCTATHAFVPCPHSAACGGSSKRSLARTQGAARPRTCTRMSEDAAAANNIIPKMEEGDSGIKMQVLSRPTPPPDRISHQSFSDALQESEALRKAQLPPAYTATATHGSAPASLDEESLKRRLMVAKTFARMAPLILLMRGENIIADDFMYFSPCTGTLNKEEFLGLLRTTDRAFPSMASFPQSFTVYKDGLVSYRTAYRTSFDGPLTIGDKELAPNGVTAISDVELCTVSFDEAGLMRSYACGVVVDKADEYKDPAVMDRIEALQTKVAGNKIKVESLAGQEHTIAYQKSMEEINHLETELTFLLEQVDVEANTGGLGGIAGLFFAVGLEWPDVHSLLGKAPHKRVGGTMQGGISVPSEVTYPVVVWN</sequence>
<dbReference type="Proteomes" id="UP000664859">
    <property type="component" value="Unassembled WGS sequence"/>
</dbReference>